<dbReference type="Gene3D" id="3.30.160.170">
    <property type="entry name" value="FlaG-like"/>
    <property type="match status" value="1"/>
</dbReference>
<comment type="caution">
    <text evidence="3">The sequence shown here is derived from an EMBL/GenBank/DDBJ whole genome shotgun (WGS) entry which is preliminary data.</text>
</comment>
<gene>
    <name evidence="3" type="ORF">J3U88_11665</name>
</gene>
<evidence type="ECO:0000313" key="3">
    <source>
        <dbReference type="EMBL" id="MBO1319118.1"/>
    </source>
</evidence>
<keyword evidence="3" id="KW-0969">Cilium</keyword>
<proteinExistence type="predicted"/>
<dbReference type="InterPro" id="IPR035924">
    <property type="entry name" value="FlaG-like_sf"/>
</dbReference>
<feature type="region of interest" description="Disordered" evidence="2">
    <location>
        <begin position="1"/>
        <end position="81"/>
    </location>
</feature>
<sequence length="166" mass="18150">MTLLTDTLSAAVSASTTGPASAKQTTSSPFSAESPPKQPAQVGDLIQEEGAPSLTAPPNTTQSGSDRRPTNGDDSEAPNSAFIESLQNELIEQEAQRREDLNAQRDETFKRNLKLSFTVDEETGTNVFQLIDEETGETVRRYPPEEFLNFIKNFKDVSGLILREDA</sequence>
<dbReference type="EMBL" id="JAFREP010000008">
    <property type="protein sequence ID" value="MBO1319118.1"/>
    <property type="molecule type" value="Genomic_DNA"/>
</dbReference>
<evidence type="ECO:0000313" key="4">
    <source>
        <dbReference type="Proteomes" id="UP000664417"/>
    </source>
</evidence>
<dbReference type="Proteomes" id="UP000664417">
    <property type="component" value="Unassembled WGS sequence"/>
</dbReference>
<dbReference type="AlphaFoldDB" id="A0A8J7QJ25"/>
<evidence type="ECO:0000256" key="1">
    <source>
        <dbReference type="SAM" id="Coils"/>
    </source>
</evidence>
<name>A0A8J7QJ25_9BACT</name>
<keyword evidence="3" id="KW-0282">Flagellum</keyword>
<protein>
    <submittedName>
        <fullName evidence="3">Flagellar protein FlaG</fullName>
    </submittedName>
</protein>
<reference evidence="3" key="1">
    <citation type="submission" date="2021-03" db="EMBL/GenBank/DDBJ databases">
        <authorList>
            <person name="Wang G."/>
        </authorList>
    </citation>
    <scope>NUCLEOTIDE SEQUENCE</scope>
    <source>
        <strain evidence="3">KCTC 12899</strain>
    </source>
</reference>
<dbReference type="InterPro" id="IPR005186">
    <property type="entry name" value="FlaG"/>
</dbReference>
<dbReference type="Pfam" id="PF03646">
    <property type="entry name" value="FlaG"/>
    <property type="match status" value="1"/>
</dbReference>
<keyword evidence="1" id="KW-0175">Coiled coil</keyword>
<feature type="compositionally biased region" description="Polar residues" evidence="2">
    <location>
        <begin position="1"/>
        <end position="31"/>
    </location>
</feature>
<organism evidence="3 4">
    <name type="scientific">Acanthopleuribacter pedis</name>
    <dbReference type="NCBI Taxonomy" id="442870"/>
    <lineage>
        <taxon>Bacteria</taxon>
        <taxon>Pseudomonadati</taxon>
        <taxon>Acidobacteriota</taxon>
        <taxon>Holophagae</taxon>
        <taxon>Acanthopleuribacterales</taxon>
        <taxon>Acanthopleuribacteraceae</taxon>
        <taxon>Acanthopleuribacter</taxon>
    </lineage>
</organism>
<evidence type="ECO:0000256" key="2">
    <source>
        <dbReference type="SAM" id="MobiDB-lite"/>
    </source>
</evidence>
<keyword evidence="3" id="KW-0966">Cell projection</keyword>
<accession>A0A8J7QJ25</accession>
<dbReference type="SUPFAM" id="SSF160214">
    <property type="entry name" value="FlaG-like"/>
    <property type="match status" value="1"/>
</dbReference>
<keyword evidence="4" id="KW-1185">Reference proteome</keyword>
<feature type="coiled-coil region" evidence="1">
    <location>
        <begin position="83"/>
        <end position="111"/>
    </location>
</feature>
<dbReference type="RefSeq" id="WP_207858938.1">
    <property type="nucleotide sequence ID" value="NZ_JAFREP010000008.1"/>
</dbReference>